<dbReference type="AlphaFoldDB" id="W1PGC1"/>
<keyword evidence="2" id="KW-1185">Reference proteome</keyword>
<evidence type="ECO:0000313" key="2">
    <source>
        <dbReference type="Proteomes" id="UP000017836"/>
    </source>
</evidence>
<proteinExistence type="predicted"/>
<dbReference type="EMBL" id="KI393908">
    <property type="protein sequence ID" value="ERN06145.1"/>
    <property type="molecule type" value="Genomic_DNA"/>
</dbReference>
<sequence length="97" mass="10666">MESLQFFIGMKAEMARFKAQSKGFMYVKAQIYGKATATKAMIDTRAMHNIISKKEANQLGLQFAKKTDWVNAVNLDAKPINGAACGVDIYVGNGMAR</sequence>
<dbReference type="HOGENOM" id="CLU_2226769_0_0_1"/>
<organism evidence="1 2">
    <name type="scientific">Amborella trichopoda</name>
    <dbReference type="NCBI Taxonomy" id="13333"/>
    <lineage>
        <taxon>Eukaryota</taxon>
        <taxon>Viridiplantae</taxon>
        <taxon>Streptophyta</taxon>
        <taxon>Embryophyta</taxon>
        <taxon>Tracheophyta</taxon>
        <taxon>Spermatophyta</taxon>
        <taxon>Magnoliopsida</taxon>
        <taxon>Amborellales</taxon>
        <taxon>Amborellaceae</taxon>
        <taxon>Amborella</taxon>
    </lineage>
</organism>
<reference evidence="2" key="1">
    <citation type="journal article" date="2013" name="Science">
        <title>The Amborella genome and the evolution of flowering plants.</title>
        <authorList>
            <consortium name="Amborella Genome Project"/>
        </authorList>
    </citation>
    <scope>NUCLEOTIDE SEQUENCE [LARGE SCALE GENOMIC DNA]</scope>
</reference>
<dbReference type="Gramene" id="ERN06145">
    <property type="protein sequence ID" value="ERN06145"/>
    <property type="gene ID" value="AMTR_s00016p00098660"/>
</dbReference>
<accession>W1PGC1</accession>
<gene>
    <name evidence="1" type="ORF">AMTR_s00016p00098660</name>
</gene>
<evidence type="ECO:0000313" key="1">
    <source>
        <dbReference type="EMBL" id="ERN06145.1"/>
    </source>
</evidence>
<name>W1PGC1_AMBTC</name>
<dbReference type="InterPro" id="IPR021109">
    <property type="entry name" value="Peptidase_aspartic_dom_sf"/>
</dbReference>
<protein>
    <submittedName>
        <fullName evidence="1">Uncharacterized protein</fullName>
    </submittedName>
</protein>
<dbReference type="Proteomes" id="UP000017836">
    <property type="component" value="Unassembled WGS sequence"/>
</dbReference>
<dbReference type="Gene3D" id="2.40.70.10">
    <property type="entry name" value="Acid Proteases"/>
    <property type="match status" value="1"/>
</dbReference>